<keyword evidence="2" id="KW-1185">Reference proteome</keyword>
<evidence type="ECO:0000313" key="1">
    <source>
        <dbReference type="EMBL" id="MFC5294423.1"/>
    </source>
</evidence>
<dbReference type="RefSeq" id="WP_260349256.1">
    <property type="nucleotide sequence ID" value="NZ_JAOAOS010000009.1"/>
</dbReference>
<evidence type="ECO:0008006" key="3">
    <source>
        <dbReference type="Google" id="ProtNLM"/>
    </source>
</evidence>
<proteinExistence type="predicted"/>
<name>A0ABW0F6A3_9HYPH</name>
<reference evidence="2" key="1">
    <citation type="journal article" date="2019" name="Int. J. Syst. Evol. Microbiol.">
        <title>The Global Catalogue of Microorganisms (GCM) 10K type strain sequencing project: providing services to taxonomists for standard genome sequencing and annotation.</title>
        <authorList>
            <consortium name="The Broad Institute Genomics Platform"/>
            <consortium name="The Broad Institute Genome Sequencing Center for Infectious Disease"/>
            <person name="Wu L."/>
            <person name="Ma J."/>
        </authorList>
    </citation>
    <scope>NUCLEOTIDE SEQUENCE [LARGE SCALE GENOMIC DNA]</scope>
    <source>
        <strain evidence="2">CGMCC 1.15643</strain>
    </source>
</reference>
<dbReference type="EMBL" id="JBHSLI010000006">
    <property type="protein sequence ID" value="MFC5294423.1"/>
    <property type="molecule type" value="Genomic_DNA"/>
</dbReference>
<dbReference type="Proteomes" id="UP001595976">
    <property type="component" value="Unassembled WGS sequence"/>
</dbReference>
<sequence>MRILFTLWRALKVRLLPPAPGAEPGRDEDRRRSVRDVTCEQIGITHWSCHSLF</sequence>
<comment type="caution">
    <text evidence="1">The sequence shown here is derived from an EMBL/GenBank/DDBJ whole genome shotgun (WGS) entry which is preliminary data.</text>
</comment>
<accession>A0ABW0F6A3</accession>
<organism evidence="1 2">
    <name type="scientific">Bosea minatitlanensis</name>
    <dbReference type="NCBI Taxonomy" id="128782"/>
    <lineage>
        <taxon>Bacteria</taxon>
        <taxon>Pseudomonadati</taxon>
        <taxon>Pseudomonadota</taxon>
        <taxon>Alphaproteobacteria</taxon>
        <taxon>Hyphomicrobiales</taxon>
        <taxon>Boseaceae</taxon>
        <taxon>Bosea</taxon>
    </lineage>
</organism>
<protein>
    <recommendedName>
        <fullName evidence="3">Transposase</fullName>
    </recommendedName>
</protein>
<gene>
    <name evidence="1" type="ORF">ACFPK2_15655</name>
</gene>
<evidence type="ECO:0000313" key="2">
    <source>
        <dbReference type="Proteomes" id="UP001595976"/>
    </source>
</evidence>